<dbReference type="FunFam" id="2.70.70.10:FF:000006">
    <property type="entry name" value="M23 family peptidase"/>
    <property type="match status" value="1"/>
</dbReference>
<dbReference type="Pfam" id="PF01551">
    <property type="entry name" value="Peptidase_M23"/>
    <property type="match status" value="1"/>
</dbReference>
<dbReference type="EMBL" id="JAFIDN010000004">
    <property type="protein sequence ID" value="MBP3192405.1"/>
    <property type="molecule type" value="Genomic_DNA"/>
</dbReference>
<name>A0A8J7RKC5_9BACT</name>
<protein>
    <submittedName>
        <fullName evidence="2">M23 family metallopeptidase</fullName>
    </submittedName>
</protein>
<dbReference type="InterPro" id="IPR016047">
    <property type="entry name" value="M23ase_b-sheet_dom"/>
</dbReference>
<dbReference type="Proteomes" id="UP000673975">
    <property type="component" value="Unassembled WGS sequence"/>
</dbReference>
<dbReference type="InterPro" id="IPR050570">
    <property type="entry name" value="Cell_wall_metabolism_enzyme"/>
</dbReference>
<gene>
    <name evidence="2" type="ORF">NATSA_07005</name>
</gene>
<evidence type="ECO:0000313" key="3">
    <source>
        <dbReference type="Proteomes" id="UP000673975"/>
    </source>
</evidence>
<organism evidence="2 3">
    <name type="scientific">Natronogracilivirga saccharolytica</name>
    <dbReference type="NCBI Taxonomy" id="2812953"/>
    <lineage>
        <taxon>Bacteria</taxon>
        <taxon>Pseudomonadati</taxon>
        <taxon>Balneolota</taxon>
        <taxon>Balneolia</taxon>
        <taxon>Balneolales</taxon>
        <taxon>Cyclonatronaceae</taxon>
        <taxon>Natronogracilivirga</taxon>
    </lineage>
</organism>
<evidence type="ECO:0000313" key="2">
    <source>
        <dbReference type="EMBL" id="MBP3192405.1"/>
    </source>
</evidence>
<dbReference type="AlphaFoldDB" id="A0A8J7RKC5"/>
<dbReference type="SUPFAM" id="SSF51261">
    <property type="entry name" value="Duplicated hybrid motif"/>
    <property type="match status" value="1"/>
</dbReference>
<accession>A0A8J7RKC5</accession>
<reference evidence="2" key="1">
    <citation type="submission" date="2021-02" db="EMBL/GenBank/DDBJ databases">
        <title>Natronogracilivirga saccharolytica gen. nov. sp. nov. a new anaerobic, haloalkiliphilic carbohydrate-fermenting bacterium from soda lake and proposing of Cyclonatronumiaceae fam. nov. in the phylum Balneolaeota.</title>
        <authorList>
            <person name="Zhilina T.N."/>
            <person name="Sorokin D.Y."/>
            <person name="Zavarzina D.G."/>
            <person name="Toshchakov S.V."/>
            <person name="Kublanov I.V."/>
        </authorList>
    </citation>
    <scope>NUCLEOTIDE SEQUENCE</scope>
    <source>
        <strain evidence="2">Z-1702</strain>
    </source>
</reference>
<dbReference type="CDD" id="cd12797">
    <property type="entry name" value="M23_peptidase"/>
    <property type="match status" value="1"/>
</dbReference>
<evidence type="ECO:0000259" key="1">
    <source>
        <dbReference type="Pfam" id="PF01551"/>
    </source>
</evidence>
<keyword evidence="3" id="KW-1185">Reference proteome</keyword>
<dbReference type="Gene3D" id="2.70.70.10">
    <property type="entry name" value="Glucose Permease (Domain IIA)"/>
    <property type="match status" value="1"/>
</dbReference>
<sequence length="295" mass="32889">MLSQWILIGTVLSGIAVSLLSFAVGTPAEIALKAENEALYNQLEDTRSTISYLDEQIATLADTDEELYRTMLGIDPLDEEERQAGIGGADLYSDFDAYSESSSELLRWTASSLESMERRINIQQVSFKEIKAHYNENKELMSNIPAIRPVSGIILSGYGMREHPVLGYRRMHHGVDFRARIGTPVFATGDGVVKSARRHGTYGLLLTIDHGHGYETRYAHLSEVKNDLSPGDKVQRGDIIAKSGNSGVTSGPHLHYEVHRNGRSVDPMDYMFADLTPDEYIEYRRIADSNPMSMD</sequence>
<dbReference type="PANTHER" id="PTHR21666">
    <property type="entry name" value="PEPTIDASE-RELATED"/>
    <property type="match status" value="1"/>
</dbReference>
<dbReference type="GO" id="GO:0004222">
    <property type="term" value="F:metalloendopeptidase activity"/>
    <property type="evidence" value="ECO:0007669"/>
    <property type="project" value="TreeGrafter"/>
</dbReference>
<dbReference type="PANTHER" id="PTHR21666:SF270">
    <property type="entry name" value="MUREIN HYDROLASE ACTIVATOR ENVC"/>
    <property type="match status" value="1"/>
</dbReference>
<comment type="caution">
    <text evidence="2">The sequence shown here is derived from an EMBL/GenBank/DDBJ whole genome shotgun (WGS) entry which is preliminary data.</text>
</comment>
<feature type="domain" description="M23ase beta-sheet core" evidence="1">
    <location>
        <begin position="170"/>
        <end position="267"/>
    </location>
</feature>
<proteinExistence type="predicted"/>
<dbReference type="InterPro" id="IPR011055">
    <property type="entry name" value="Dup_hybrid_motif"/>
</dbReference>